<reference evidence="3 4" key="1">
    <citation type="journal article" date="2012" name="J. Bacteriol.">
        <title>Complete genome sequences of Desulfosporosinus orientis DSM765T, Desulfosporosinus youngiae DSM17734T, Desulfosporosinus meridiei DSM13257T, and Desulfosporosinus acidiphilus DSM22704T.</title>
        <authorList>
            <person name="Pester M."/>
            <person name="Brambilla E."/>
            <person name="Alazard D."/>
            <person name="Rattei T."/>
            <person name="Weinmaier T."/>
            <person name="Han J."/>
            <person name="Lucas S."/>
            <person name="Lapidus A."/>
            <person name="Cheng J.F."/>
            <person name="Goodwin L."/>
            <person name="Pitluck S."/>
            <person name="Peters L."/>
            <person name="Ovchinnikova G."/>
            <person name="Teshima H."/>
            <person name="Detter J.C."/>
            <person name="Han C.S."/>
            <person name="Tapia R."/>
            <person name="Land M.L."/>
            <person name="Hauser L."/>
            <person name="Kyrpides N.C."/>
            <person name="Ivanova N.N."/>
            <person name="Pagani I."/>
            <person name="Huntmann M."/>
            <person name="Wei C.L."/>
            <person name="Davenport K.W."/>
            <person name="Daligault H."/>
            <person name="Chain P.S."/>
            <person name="Chen A."/>
            <person name="Mavromatis K."/>
            <person name="Markowitz V."/>
            <person name="Szeto E."/>
            <person name="Mikhailova N."/>
            <person name="Pati A."/>
            <person name="Wagner M."/>
            <person name="Woyke T."/>
            <person name="Ollivier B."/>
            <person name="Klenk H.P."/>
            <person name="Spring S."/>
            <person name="Loy A."/>
        </authorList>
    </citation>
    <scope>NUCLEOTIDE SEQUENCE [LARGE SCALE GENOMIC DNA]</scope>
    <source>
        <strain evidence="4">DSM 22704 / JCM 16185 / SJ4</strain>
    </source>
</reference>
<organism evidence="3 4">
    <name type="scientific">Desulfosporosinus acidiphilus (strain DSM 22704 / JCM 16185 / SJ4)</name>
    <dbReference type="NCBI Taxonomy" id="646529"/>
    <lineage>
        <taxon>Bacteria</taxon>
        <taxon>Bacillati</taxon>
        <taxon>Bacillota</taxon>
        <taxon>Clostridia</taxon>
        <taxon>Eubacteriales</taxon>
        <taxon>Desulfitobacteriaceae</taxon>
        <taxon>Desulfosporosinus</taxon>
    </lineage>
</organism>
<sequence length="144" mass="16427">MLDEDQGLYTIGTVAELIDEHPETLRVWEKNNLIHPERKGKQRRYSNNDIKRLQFIKFLLDQKGLNIAGAKHLISMYSCWYNRNCKGGAYQNSPVPVNEAKACWKIKNTYCLVASDKAEMCNSCALLKTCREGQECKDGTPLGQ</sequence>
<dbReference type="KEGG" id="dai:Desaci_3276"/>
<dbReference type="EMBL" id="CP003639">
    <property type="protein sequence ID" value="AFM42172.1"/>
    <property type="molecule type" value="Genomic_DNA"/>
</dbReference>
<dbReference type="SMART" id="SM00422">
    <property type="entry name" value="HTH_MERR"/>
    <property type="match status" value="1"/>
</dbReference>
<dbReference type="Gene3D" id="1.10.1660.10">
    <property type="match status" value="1"/>
</dbReference>
<dbReference type="PROSITE" id="PS50937">
    <property type="entry name" value="HTH_MERR_2"/>
    <property type="match status" value="1"/>
</dbReference>
<dbReference type="HOGENOM" id="CLU_147306_0_0_9"/>
<dbReference type="PANTHER" id="PTHR30204:SF58">
    <property type="entry name" value="HTH-TYPE TRANSCRIPTIONAL REGULATOR YFMP"/>
    <property type="match status" value="1"/>
</dbReference>
<keyword evidence="1" id="KW-0238">DNA-binding</keyword>
<evidence type="ECO:0000313" key="4">
    <source>
        <dbReference type="Proteomes" id="UP000002892"/>
    </source>
</evidence>
<dbReference type="AlphaFoldDB" id="I4D8P8"/>
<evidence type="ECO:0000313" key="3">
    <source>
        <dbReference type="EMBL" id="AFM42172.1"/>
    </source>
</evidence>
<dbReference type="Pfam" id="PF13411">
    <property type="entry name" value="MerR_1"/>
    <property type="match status" value="1"/>
</dbReference>
<dbReference type="eggNOG" id="COG0789">
    <property type="taxonomic scope" value="Bacteria"/>
</dbReference>
<dbReference type="STRING" id="646529.Desaci_3276"/>
<dbReference type="GO" id="GO:0003677">
    <property type="term" value="F:DNA binding"/>
    <property type="evidence" value="ECO:0007669"/>
    <property type="project" value="UniProtKB-KW"/>
</dbReference>
<dbReference type="InterPro" id="IPR000551">
    <property type="entry name" value="MerR-type_HTH_dom"/>
</dbReference>
<dbReference type="Proteomes" id="UP000002892">
    <property type="component" value="Chromosome"/>
</dbReference>
<gene>
    <name evidence="3" type="ordered locus">Desaci_3276</name>
</gene>
<proteinExistence type="predicted"/>
<dbReference type="PANTHER" id="PTHR30204">
    <property type="entry name" value="REDOX-CYCLING DRUG-SENSING TRANSCRIPTIONAL ACTIVATOR SOXR"/>
    <property type="match status" value="1"/>
</dbReference>
<dbReference type="OrthoDB" id="9806513at2"/>
<name>I4D8P8_DESAJ</name>
<dbReference type="GO" id="GO:0003700">
    <property type="term" value="F:DNA-binding transcription factor activity"/>
    <property type="evidence" value="ECO:0007669"/>
    <property type="project" value="InterPro"/>
</dbReference>
<dbReference type="InterPro" id="IPR047057">
    <property type="entry name" value="MerR_fam"/>
</dbReference>
<evidence type="ECO:0000256" key="1">
    <source>
        <dbReference type="ARBA" id="ARBA00023125"/>
    </source>
</evidence>
<protein>
    <submittedName>
        <fullName evidence="3">Transcriptional regulator, MerR family</fullName>
    </submittedName>
</protein>
<feature type="domain" description="HTH merR-type" evidence="2">
    <location>
        <begin position="8"/>
        <end position="76"/>
    </location>
</feature>
<keyword evidence="4" id="KW-1185">Reference proteome</keyword>
<dbReference type="RefSeq" id="WP_014828161.1">
    <property type="nucleotide sequence ID" value="NC_018068.1"/>
</dbReference>
<dbReference type="InterPro" id="IPR009061">
    <property type="entry name" value="DNA-bd_dom_put_sf"/>
</dbReference>
<evidence type="ECO:0000259" key="2">
    <source>
        <dbReference type="PROSITE" id="PS50937"/>
    </source>
</evidence>
<dbReference type="SUPFAM" id="SSF46955">
    <property type="entry name" value="Putative DNA-binding domain"/>
    <property type="match status" value="1"/>
</dbReference>
<accession>I4D8P8</accession>